<dbReference type="InterPro" id="IPR005372">
    <property type="entry name" value="UPF0182"/>
</dbReference>
<dbReference type="GO" id="GO:0005886">
    <property type="term" value="C:plasma membrane"/>
    <property type="evidence" value="ECO:0007669"/>
    <property type="project" value="UniProtKB-SubCell"/>
</dbReference>
<comment type="subcellular location">
    <subcellularLocation>
        <location evidence="5">Cell membrane</location>
        <topology evidence="5">Multi-pass membrane protein</topology>
    </subcellularLocation>
</comment>
<feature type="transmembrane region" description="Helical" evidence="5">
    <location>
        <begin position="210"/>
        <end position="234"/>
    </location>
</feature>
<name>A0A975B9V3_9BACT</name>
<dbReference type="AlphaFoldDB" id="A0A975B9V3"/>
<evidence type="ECO:0000313" key="8">
    <source>
        <dbReference type="Proteomes" id="UP000663720"/>
    </source>
</evidence>
<organism evidence="7 8">
    <name type="scientific">Desulfonema limicola</name>
    <dbReference type="NCBI Taxonomy" id="45656"/>
    <lineage>
        <taxon>Bacteria</taxon>
        <taxon>Pseudomonadati</taxon>
        <taxon>Thermodesulfobacteriota</taxon>
        <taxon>Desulfobacteria</taxon>
        <taxon>Desulfobacterales</taxon>
        <taxon>Desulfococcaceae</taxon>
        <taxon>Desulfonema</taxon>
    </lineage>
</organism>
<keyword evidence="3 5" id="KW-1133">Transmembrane helix</keyword>
<evidence type="ECO:0000256" key="3">
    <source>
        <dbReference type="ARBA" id="ARBA00022989"/>
    </source>
</evidence>
<evidence type="ECO:0000313" key="7">
    <source>
        <dbReference type="EMBL" id="QTA81366.1"/>
    </source>
</evidence>
<reference evidence="7" key="1">
    <citation type="journal article" date="2021" name="Microb. Physiol.">
        <title>Proteogenomic Insights into the Physiology of Marine, Sulfate-Reducing, Filamentous Desulfonema limicola and Desulfonema magnum.</title>
        <authorList>
            <person name="Schnaars V."/>
            <person name="Wohlbrand L."/>
            <person name="Scheve S."/>
            <person name="Hinrichs C."/>
            <person name="Reinhardt R."/>
            <person name="Rabus R."/>
        </authorList>
    </citation>
    <scope>NUCLEOTIDE SEQUENCE</scope>
    <source>
        <strain evidence="7">5ac10</strain>
    </source>
</reference>
<protein>
    <recommendedName>
        <fullName evidence="5">UPF0182 protein dnl_36990</fullName>
    </recommendedName>
</protein>
<feature type="transmembrane region" description="Helical" evidence="5">
    <location>
        <begin position="280"/>
        <end position="297"/>
    </location>
</feature>
<feature type="transmembrane region" description="Helical" evidence="5">
    <location>
        <begin position="111"/>
        <end position="130"/>
    </location>
</feature>
<feature type="transmembrane region" description="Helical" evidence="5">
    <location>
        <begin position="173"/>
        <end position="190"/>
    </location>
</feature>
<dbReference type="KEGG" id="dli:dnl_36990"/>
<feature type="transmembrane region" description="Helical" evidence="5">
    <location>
        <begin position="53"/>
        <end position="76"/>
    </location>
</feature>
<dbReference type="PANTHER" id="PTHR39344:SF1">
    <property type="entry name" value="UPF0182 PROTEIN SLL1060"/>
    <property type="match status" value="1"/>
</dbReference>
<keyword evidence="1 5" id="KW-1003">Cell membrane</keyword>
<dbReference type="RefSeq" id="WP_207687408.1">
    <property type="nucleotide sequence ID" value="NZ_CP061799.1"/>
</dbReference>
<proteinExistence type="inferred from homology"/>
<accession>A0A975B9V3</accession>
<feature type="transmembrane region" description="Helical" evidence="5">
    <location>
        <begin position="7"/>
        <end position="33"/>
    </location>
</feature>
<feature type="region of interest" description="Disordered" evidence="6">
    <location>
        <begin position="859"/>
        <end position="878"/>
    </location>
</feature>
<dbReference type="Proteomes" id="UP000663720">
    <property type="component" value="Chromosome"/>
</dbReference>
<evidence type="ECO:0000256" key="2">
    <source>
        <dbReference type="ARBA" id="ARBA00022692"/>
    </source>
</evidence>
<keyword evidence="2 5" id="KW-0812">Transmembrane</keyword>
<evidence type="ECO:0000256" key="5">
    <source>
        <dbReference type="HAMAP-Rule" id="MF_01600"/>
    </source>
</evidence>
<gene>
    <name evidence="7" type="ORF">dnl_36990</name>
</gene>
<feature type="compositionally biased region" description="Polar residues" evidence="6">
    <location>
        <begin position="867"/>
        <end position="878"/>
    </location>
</feature>
<dbReference type="EMBL" id="CP061799">
    <property type="protein sequence ID" value="QTA81366.1"/>
    <property type="molecule type" value="Genomic_DNA"/>
</dbReference>
<feature type="transmembrane region" description="Helical" evidence="5">
    <location>
        <begin position="254"/>
        <end position="275"/>
    </location>
</feature>
<keyword evidence="8" id="KW-1185">Reference proteome</keyword>
<evidence type="ECO:0000256" key="6">
    <source>
        <dbReference type="SAM" id="MobiDB-lite"/>
    </source>
</evidence>
<dbReference type="PANTHER" id="PTHR39344">
    <property type="entry name" value="UPF0182 PROTEIN SLL1060"/>
    <property type="match status" value="1"/>
</dbReference>
<evidence type="ECO:0000256" key="4">
    <source>
        <dbReference type="ARBA" id="ARBA00023136"/>
    </source>
</evidence>
<dbReference type="Pfam" id="PF03699">
    <property type="entry name" value="UPF0182"/>
    <property type="match status" value="1"/>
</dbReference>
<sequence length="878" mass="102652">MRNWKRWLIFISTAILSLGVIYVIFNFVFLDFFVDLWWFRSLNFEAYYLSRLFYKYLVFIIVCLVFFLLFFINFWVASRYIGLSSKGYNPKDTEREKKYQKLLKMFQSGSLKIYTPLSLIMSIPIAIPFYEKWETALLYFFGSSSGIKDPAFGRDISYYFFSYPIYSFLQSKLLVIFLFLFFFLALLYFIENRLLNKDKQTLPKGPKIHLTFILFIIGLIQTWGFCLDRIALLYTDHHQPLFFGPGFIEMRLDLPMIFMAIIMFWAFFLSGIIYIYKRKGLIACLVCAAVLTVVISFRNPSFFSEAVQKYWVKPSEAEKERPFISNSIQAALDAYGINEVETRNYSIKPSSAFKVNYDLQSNLHNIPVWDRELLDDVYNQLQSIRSYYKFTNVDVDRYTVNGVYQQVYLGARELNLDDIPESAKNWNNLHLQYTHGHGVVITPASHGGDEPLTWFIRDIPERSDYGFTLTQPGIYYGPEDYEYVIVPNDQGEIDHNKEDVEVMVNYDGTGGIHLSSMLKKILFSVYFKDKNIFFTSETNSKSRILFRRNITKAINRITPFFILDDDPYIVVEDKGLYWIQDAYTISENYPNAQKYDKAKFGTNIKSDEFNYIRNSVKIVVNAYNGDISYYVADPKDPFICAYKRIYPGLLKDMDEMPSNLKKHVRYPKLLFTIQMNVYTKYHQTNPDVFYREEDTWKFAKANNRSMEPYYLTLNMINPQSHEFLTVLPMSPVGRDNLRALTIAGCDKDNYGKILVYNFPKGQQIYGPSQINALVHQDTEIAQELTLWDQAGSEVIFGRTIILPVENNILYIQPVYLRSASRLKIPELKRIIVSQGEVVVMEASLETALAKLEHQLKERSERIKNRLSGPQSNQETDKQ</sequence>
<evidence type="ECO:0000256" key="1">
    <source>
        <dbReference type="ARBA" id="ARBA00022475"/>
    </source>
</evidence>
<dbReference type="HAMAP" id="MF_01600">
    <property type="entry name" value="UPF0182"/>
    <property type="match status" value="1"/>
</dbReference>
<comment type="similarity">
    <text evidence="5">Belongs to the UPF0182 family.</text>
</comment>
<dbReference type="GO" id="GO:0005576">
    <property type="term" value="C:extracellular region"/>
    <property type="evidence" value="ECO:0007669"/>
    <property type="project" value="TreeGrafter"/>
</dbReference>
<keyword evidence="4 5" id="KW-0472">Membrane</keyword>